<keyword evidence="4" id="KW-1185">Reference proteome</keyword>
<feature type="compositionally biased region" description="Low complexity" evidence="1">
    <location>
        <begin position="1070"/>
        <end position="1083"/>
    </location>
</feature>
<dbReference type="HOGENOM" id="CLU_277679_0_0_9"/>
<comment type="caution">
    <text evidence="3">The sequence shown here is derived from an EMBL/GenBank/DDBJ whole genome shotgun (WGS) entry which is preliminary data.</text>
</comment>
<evidence type="ECO:0000313" key="4">
    <source>
        <dbReference type="Proteomes" id="UP000004893"/>
    </source>
</evidence>
<proteinExistence type="predicted"/>
<feature type="region of interest" description="Disordered" evidence="1">
    <location>
        <begin position="1063"/>
        <end position="1107"/>
    </location>
</feature>
<evidence type="ECO:0000313" key="3">
    <source>
        <dbReference type="EMBL" id="EEG74331.1"/>
    </source>
</evidence>
<accession>C0C0J4</accession>
<evidence type="ECO:0000256" key="2">
    <source>
        <dbReference type="SAM" id="Phobius"/>
    </source>
</evidence>
<dbReference type="EMBL" id="ABYI02000020">
    <property type="protein sequence ID" value="EEG74331.1"/>
    <property type="molecule type" value="Genomic_DNA"/>
</dbReference>
<dbReference type="STRING" id="553973.CLOHYLEM_05590"/>
<feature type="transmembrane region" description="Helical" evidence="2">
    <location>
        <begin position="1114"/>
        <end position="1135"/>
    </location>
</feature>
<reference evidence="3" key="1">
    <citation type="submission" date="2009-02" db="EMBL/GenBank/DDBJ databases">
        <authorList>
            <person name="Fulton L."/>
            <person name="Clifton S."/>
            <person name="Fulton B."/>
            <person name="Xu J."/>
            <person name="Minx P."/>
            <person name="Pepin K.H."/>
            <person name="Johnson M."/>
            <person name="Bhonagiri V."/>
            <person name="Nash W.E."/>
            <person name="Mardis E.R."/>
            <person name="Wilson R.K."/>
        </authorList>
    </citation>
    <scope>NUCLEOTIDE SEQUENCE [LARGE SCALE GENOMIC DNA]</scope>
    <source>
        <strain evidence="3">DSM 15053</strain>
    </source>
</reference>
<organism evidence="3 4">
    <name type="scientific">[Clostridium] hylemonae DSM 15053</name>
    <dbReference type="NCBI Taxonomy" id="553973"/>
    <lineage>
        <taxon>Bacteria</taxon>
        <taxon>Bacillati</taxon>
        <taxon>Bacillota</taxon>
        <taxon>Clostridia</taxon>
        <taxon>Lachnospirales</taxon>
        <taxon>Lachnospiraceae</taxon>
    </lineage>
</organism>
<evidence type="ECO:0000256" key="1">
    <source>
        <dbReference type="SAM" id="MobiDB-lite"/>
    </source>
</evidence>
<dbReference type="Proteomes" id="UP000004893">
    <property type="component" value="Unassembled WGS sequence"/>
</dbReference>
<name>C0C0J4_9FIRM</name>
<dbReference type="AlphaFoldDB" id="C0C0J4"/>
<feature type="compositionally biased region" description="Polar residues" evidence="1">
    <location>
        <begin position="1091"/>
        <end position="1105"/>
    </location>
</feature>
<keyword evidence="2" id="KW-0812">Transmembrane</keyword>
<keyword evidence="2" id="KW-0472">Membrane</keyword>
<reference evidence="3" key="2">
    <citation type="submission" date="2013-06" db="EMBL/GenBank/DDBJ databases">
        <title>Draft genome sequence of Clostridium hylemonae (DSM 15053).</title>
        <authorList>
            <person name="Sudarsanam P."/>
            <person name="Ley R."/>
            <person name="Guruge J."/>
            <person name="Turnbaugh P.J."/>
            <person name="Mahowald M."/>
            <person name="Liep D."/>
            <person name="Gordon J."/>
        </authorList>
    </citation>
    <scope>NUCLEOTIDE SEQUENCE</scope>
    <source>
        <strain evidence="3">DSM 15053</strain>
    </source>
</reference>
<protein>
    <submittedName>
        <fullName evidence="3">Uncharacterized protein</fullName>
    </submittedName>
</protein>
<sequence>MSQSERVSQKETGPEMIKKRRVKKILLLCICLVWSCVQTGPYQVLAAGSASVSYDISADAVNLTNTNETVSITGTSIEQNTIVISGGQPTLQLNNVIIQAPNKDATPGANNSETSKPAVHIKDGAQVTIEVSGINELAGGAYRAGIQVEEGASVTIAGSGSLNVSTAGIQGSSAAGIGGGSVYNSENGGNYGEPAGRIVIGGSVKLTATCGWGSAAIGAANYVGSGQVESASLGFESITLKDQAEVTTVEPGYSAAIGSGYQNSTDIYQYYKNGVGELTIQDEAKLTLNGTGTNGNATCFATESIVAQINYQGGTITSGTYSSTKVSPVKKTLQFIGDQGAFLRDTHITYKVSQRYEDSNIKTLYNTVTGEGTVGGDGKLQDITVFNGSNYIEAVTDSGTVYRAVFGQGDAVIAFHPCTCPQLLKLSMEDQINVPFTHNGSYVFNTYDKPIQFNIDAGCALEDYLHVEGEVEITSPDMTITRVGDGGLYYYEIPEASMNKTAQIAVSANVNGREFKLNHSIAVVKKAAPQVESMTVDIKGEVESEEVFTITLTGTQMEVFQKGTLIAVMADPQSNVMSQAIFKRVNDNQWRASLKALMNRTDQTQTYRVSIFALSEDRDGYNYDFRANAFIDSGSADQDNCMTPVSVKPDLETPAFSLKNGALKISKNADGTIQVEQPGRGTVTLLQKKLAISEGTTLDSWKILYGDEDYKTQPLVEIEEGAEVEIVLDGDVLQRLPGYTANAIEGQDNVVLKLDTAATSTITGDIHLGDNSILKAGVVTVEGDVTADQVNVETSGILIVRNTLTARKMITDQAVVYADSLKAGDFAVFNESFVYFQDISGSVLPTLNHSIFGVAKGFTGVLKDSDNQTLKKTDISLPLLMSHGDYPFPALKEVIFSADQGENWHTADLSEKNVSYDIFNNLFMTDTPVLYVQDDVFDVLVKIADRIYQYDIDGKAFTGEVILHLDKNELSSQGTMPQAELGLQNKGTVDLSYVNCQLSGQDADKMQILEKAKRSKMMNIAAGDQKNTVVGLKEGMKAGTYKAEMAVSIGDLNLYKIPVTLTKQDKKPGTTDPSGGTDGQPDTNVDHQTDKQSGLGSAGNPTGGNVKSGDTAPVGLYIGTLAAAIAVIGGGFWHIKKKGKR</sequence>
<gene>
    <name evidence="3" type="ORF">CLOHYLEM_05590</name>
</gene>
<keyword evidence="2" id="KW-1133">Transmembrane helix</keyword>